<dbReference type="RefSeq" id="WP_163148747.1">
    <property type="nucleotide sequence ID" value="NZ_JAAIKZ010000022.1"/>
</dbReference>
<sequence length="95" mass="11110">MFEIWDERGREQGLTLPELQQRLRHYQGDVMVRYLNRLGLPATLFLTVQQGRAYQRFKAGTPPLDWDWLAQSIHAVPVRDADIHPKNNSLRRAAN</sequence>
<organism evidence="1 2">
    <name type="scientific">Aeromonas rivipollensis</name>
    <dbReference type="NCBI Taxonomy" id="948519"/>
    <lineage>
        <taxon>Bacteria</taxon>
        <taxon>Pseudomonadati</taxon>
        <taxon>Pseudomonadota</taxon>
        <taxon>Gammaproteobacteria</taxon>
        <taxon>Aeromonadales</taxon>
        <taxon>Aeromonadaceae</taxon>
        <taxon>Aeromonas</taxon>
    </lineage>
</organism>
<dbReference type="Proteomes" id="UP000480681">
    <property type="component" value="Unassembled WGS sequence"/>
</dbReference>
<protein>
    <submittedName>
        <fullName evidence="1">Uncharacterized protein</fullName>
    </submittedName>
</protein>
<dbReference type="AlphaFoldDB" id="A0AAW9YDR8"/>
<evidence type="ECO:0000313" key="1">
    <source>
        <dbReference type="EMBL" id="NEX75762.1"/>
    </source>
</evidence>
<evidence type="ECO:0000313" key="2">
    <source>
        <dbReference type="Proteomes" id="UP000480681"/>
    </source>
</evidence>
<accession>A0AAW9YDR8</accession>
<proteinExistence type="predicted"/>
<reference evidence="1 2" key="1">
    <citation type="submission" date="2020-02" db="EMBL/GenBank/DDBJ databases">
        <title>Genome sequencing of Aeromonas rivipollensis.</title>
        <authorList>
            <person name="Fono-Tamo Ubani E.K."/>
            <person name="Lekota K.E."/>
        </authorList>
    </citation>
    <scope>NUCLEOTIDE SEQUENCE [LARGE SCALE GENOMIC DNA]</scope>
    <source>
        <strain evidence="1 2">G87</strain>
    </source>
</reference>
<gene>
    <name evidence="1" type="ORF">G4911_13610</name>
</gene>
<comment type="caution">
    <text evidence="1">The sequence shown here is derived from an EMBL/GenBank/DDBJ whole genome shotgun (WGS) entry which is preliminary data.</text>
</comment>
<name>A0AAW9YDR8_9GAMM</name>
<dbReference type="EMBL" id="JAAIKZ010000022">
    <property type="protein sequence ID" value="NEX75762.1"/>
    <property type="molecule type" value="Genomic_DNA"/>
</dbReference>